<evidence type="ECO:0000313" key="3">
    <source>
        <dbReference type="EMBL" id="KAK9672990.1"/>
    </source>
</evidence>
<sequence>MSITNTTMYMSQTLHNNARNLLIFVIFIFIFAFILSLNSTRFESGPSPVIRIENGSSNLISATRCDLLDGSWVYDEHDPAYESGSCPFISDSFNCFKNGRRDFGYLKYRWQPYGCDIPRYLF</sequence>
<keyword evidence="1" id="KW-1133">Transmembrane helix</keyword>
<dbReference type="InterPro" id="IPR025846">
    <property type="entry name" value="TBL_N"/>
</dbReference>
<dbReference type="Proteomes" id="UP001443914">
    <property type="component" value="Unassembled WGS sequence"/>
</dbReference>
<comment type="caution">
    <text evidence="3">The sequence shown here is derived from an EMBL/GenBank/DDBJ whole genome shotgun (WGS) entry which is preliminary data.</text>
</comment>
<dbReference type="AlphaFoldDB" id="A0AAW1HAD8"/>
<reference evidence="3" key="1">
    <citation type="submission" date="2024-03" db="EMBL/GenBank/DDBJ databases">
        <title>WGS assembly of Saponaria officinalis var. Norfolk2.</title>
        <authorList>
            <person name="Jenkins J."/>
            <person name="Shu S."/>
            <person name="Grimwood J."/>
            <person name="Barry K."/>
            <person name="Goodstein D."/>
            <person name="Schmutz J."/>
            <person name="Leebens-Mack J."/>
            <person name="Osbourn A."/>
        </authorList>
    </citation>
    <scope>NUCLEOTIDE SEQUENCE [LARGE SCALE GENOMIC DNA]</scope>
    <source>
        <strain evidence="3">JIC</strain>
    </source>
</reference>
<dbReference type="InterPro" id="IPR029962">
    <property type="entry name" value="TBL"/>
</dbReference>
<gene>
    <name evidence="3" type="ORF">RND81_12G139000</name>
</gene>
<dbReference type="EMBL" id="JBDFQZ010000012">
    <property type="protein sequence ID" value="KAK9672990.1"/>
    <property type="molecule type" value="Genomic_DNA"/>
</dbReference>
<organism evidence="3 4">
    <name type="scientific">Saponaria officinalis</name>
    <name type="common">Common soapwort</name>
    <name type="synonym">Lychnis saponaria</name>
    <dbReference type="NCBI Taxonomy" id="3572"/>
    <lineage>
        <taxon>Eukaryota</taxon>
        <taxon>Viridiplantae</taxon>
        <taxon>Streptophyta</taxon>
        <taxon>Embryophyta</taxon>
        <taxon>Tracheophyta</taxon>
        <taxon>Spermatophyta</taxon>
        <taxon>Magnoliopsida</taxon>
        <taxon>eudicotyledons</taxon>
        <taxon>Gunneridae</taxon>
        <taxon>Pentapetalae</taxon>
        <taxon>Caryophyllales</taxon>
        <taxon>Caryophyllaceae</taxon>
        <taxon>Caryophylleae</taxon>
        <taxon>Saponaria</taxon>
    </lineage>
</organism>
<feature type="transmembrane region" description="Helical" evidence="1">
    <location>
        <begin position="20"/>
        <end position="37"/>
    </location>
</feature>
<dbReference type="GO" id="GO:0005794">
    <property type="term" value="C:Golgi apparatus"/>
    <property type="evidence" value="ECO:0007669"/>
    <property type="project" value="TreeGrafter"/>
</dbReference>
<dbReference type="PANTHER" id="PTHR32285:SF241">
    <property type="entry name" value="PROTEIN TRICHOME BIREFRINGENCE-LIKE 4"/>
    <property type="match status" value="1"/>
</dbReference>
<evidence type="ECO:0000313" key="4">
    <source>
        <dbReference type="Proteomes" id="UP001443914"/>
    </source>
</evidence>
<proteinExistence type="predicted"/>
<name>A0AAW1HAD8_SAPOF</name>
<feature type="domain" description="Trichome birefringence-like N-terminal" evidence="2">
    <location>
        <begin position="64"/>
        <end position="116"/>
    </location>
</feature>
<protein>
    <recommendedName>
        <fullName evidence="2">Trichome birefringence-like N-terminal domain-containing protein</fullName>
    </recommendedName>
</protein>
<dbReference type="GO" id="GO:0016413">
    <property type="term" value="F:O-acetyltransferase activity"/>
    <property type="evidence" value="ECO:0007669"/>
    <property type="project" value="InterPro"/>
</dbReference>
<dbReference type="PANTHER" id="PTHR32285">
    <property type="entry name" value="PROTEIN TRICHOME BIREFRINGENCE-LIKE 9-RELATED"/>
    <property type="match status" value="1"/>
</dbReference>
<accession>A0AAW1HAD8</accession>
<evidence type="ECO:0000256" key="1">
    <source>
        <dbReference type="SAM" id="Phobius"/>
    </source>
</evidence>
<evidence type="ECO:0000259" key="2">
    <source>
        <dbReference type="Pfam" id="PF14416"/>
    </source>
</evidence>
<keyword evidence="4" id="KW-1185">Reference proteome</keyword>
<dbReference type="Pfam" id="PF14416">
    <property type="entry name" value="PMR5N"/>
    <property type="match status" value="1"/>
</dbReference>
<keyword evidence="1" id="KW-0472">Membrane</keyword>
<keyword evidence="1" id="KW-0812">Transmembrane</keyword>